<comment type="caution">
    <text evidence="3">The sequence shown here is derived from an EMBL/GenBank/DDBJ whole genome shotgun (WGS) entry which is preliminary data.</text>
</comment>
<dbReference type="GO" id="GO:0006606">
    <property type="term" value="P:protein import into nucleus"/>
    <property type="evidence" value="ECO:0007669"/>
    <property type="project" value="TreeGrafter"/>
</dbReference>
<accession>A0A8E0VIW0</accession>
<name>A0A8E0VIW0_9TREM</name>
<dbReference type="AlphaFoldDB" id="A0A8E0VIW0"/>
<dbReference type="InterPro" id="IPR011989">
    <property type="entry name" value="ARM-like"/>
</dbReference>
<feature type="region of interest" description="Disordered" evidence="1">
    <location>
        <begin position="814"/>
        <end position="834"/>
    </location>
</feature>
<evidence type="ECO:0000313" key="3">
    <source>
        <dbReference type="EMBL" id="KAA0190709.1"/>
    </source>
</evidence>
<dbReference type="PANTHER" id="PTHR12363:SF42">
    <property type="entry name" value="TRANSPORTIN-3"/>
    <property type="match status" value="1"/>
</dbReference>
<dbReference type="InterPro" id="IPR016024">
    <property type="entry name" value="ARM-type_fold"/>
</dbReference>
<sequence length="982" mass="107009">MVQWKDGIRDIITRLSNSDVTCGFLIDILKFIPEEMTSSTLRLGLNRRHSLMSQFESSKSQVINLLSQKVKEADMPMLTRIFNCLASWWDNAGVMTEQDVSVSPLLETVFYVLRNPTSMPESTFDAASQWVLALLYQCKSFGRTAGGLLTCLQTNIYELATVVQDCANAVGSLAGQAQQQERLELYRDRCSCIAHIFSSLVRTLRPFLVDQPTLPGSGGLGDLRTFDCLLVILELAPPLASRELAAITFHALHSLADDAVRHQSLVSISNTNLRRSDASTAPNSAGDPPRPVSALVPYFTRVVVALTRYCPSNTSDLESTEELRDFRDDVHDLMQDILSLVGSETIFVELYTHVQRLQMLSASANAQVTASEVLREAEACLFMLTTVAKRLSPHDPEGHISNLISGLVLPGLASDCPYPLQEVGCLLYMELSHWAACHPHLRRQIMDQLIKIVEKAAGVETNQLLPGQKLAVGAALSALGSLCSVYRATAPPQNGTVNSDSLRTGLLDDHWDDLVQRVAYNLPRLSWVPVHDATVFFTGIGRGLLSSIGSGGGAVDFDPQSARQRFPVRLAQICSVNLECLTKLMNDQVAISGTDTLSDPRVWLDYLAALFRTLSNLLRRLDDSGKTGSTGTGENSNLTISAQTCLCESLRLVREAIWPVVARVLTHYAVRVRPMEHACRLIRFIVRCFSVHLRDLLPEIAEKIVVSYSSGGQHSSFLYLASVLVDEFGELSDCRVGLVRMYEAVGGPTLKMLAGPNLVEQPHTVEDLYRLCTRLVQHCPAVFLTSEQVDLNELCGTAVRSLDLCCSGPSAGHSGEDASGSNSSDGDPGSSSANTSASAAAARFFIDLLIFAAEASEVTPTQLMQLLSSGAQLPTPSCPSAVAAQRVLIWVTCPASIEESQVAQCGGQRLVSAALQACCLGLSEDRFPELADILYHLKVMTKSELFLNWLTAGVSDLPIHRADGLVHATNEQISDFKEVVMK</sequence>
<dbReference type="OrthoDB" id="435593at2759"/>
<keyword evidence="4" id="KW-1185">Reference proteome</keyword>
<dbReference type="InterPro" id="IPR013598">
    <property type="entry name" value="Exportin-1/Importin-b-like"/>
</dbReference>
<evidence type="ECO:0000256" key="1">
    <source>
        <dbReference type="SAM" id="MobiDB-lite"/>
    </source>
</evidence>
<protein>
    <submittedName>
        <fullName evidence="3">Transportin-3</fullName>
    </submittedName>
</protein>
<dbReference type="Proteomes" id="UP000728185">
    <property type="component" value="Unassembled WGS sequence"/>
</dbReference>
<dbReference type="PANTHER" id="PTHR12363">
    <property type="entry name" value="TRANSPORTIN 3 AND IMPORTIN 13"/>
    <property type="match status" value="1"/>
</dbReference>
<dbReference type="InterPro" id="IPR058537">
    <property type="entry name" value="TPR_TNPO3_IPO13_4th"/>
</dbReference>
<dbReference type="Pfam" id="PF24139">
    <property type="entry name" value="TPR_TNPO3_IPO13_4th"/>
    <property type="match status" value="1"/>
</dbReference>
<dbReference type="EMBL" id="LUCM01006835">
    <property type="protein sequence ID" value="KAA0190709.1"/>
    <property type="molecule type" value="Genomic_DNA"/>
</dbReference>
<reference evidence="3" key="1">
    <citation type="submission" date="2019-05" db="EMBL/GenBank/DDBJ databases">
        <title>Annotation for the trematode Fasciolopsis buski.</title>
        <authorList>
            <person name="Choi Y.-J."/>
        </authorList>
    </citation>
    <scope>NUCLEOTIDE SEQUENCE</scope>
    <source>
        <strain evidence="3">HT</strain>
        <tissue evidence="3">Whole worm</tissue>
    </source>
</reference>
<dbReference type="SUPFAM" id="SSF48371">
    <property type="entry name" value="ARM repeat"/>
    <property type="match status" value="1"/>
</dbReference>
<proteinExistence type="predicted"/>
<feature type="domain" description="Exportin-1/Importin-beta-like" evidence="2">
    <location>
        <begin position="3"/>
        <end position="118"/>
    </location>
</feature>
<feature type="compositionally biased region" description="Low complexity" evidence="1">
    <location>
        <begin position="817"/>
        <end position="834"/>
    </location>
</feature>
<gene>
    <name evidence="3" type="ORF">FBUS_07369</name>
</gene>
<evidence type="ECO:0000313" key="4">
    <source>
        <dbReference type="Proteomes" id="UP000728185"/>
    </source>
</evidence>
<organism evidence="3 4">
    <name type="scientific">Fasciolopsis buskii</name>
    <dbReference type="NCBI Taxonomy" id="27845"/>
    <lineage>
        <taxon>Eukaryota</taxon>
        <taxon>Metazoa</taxon>
        <taxon>Spiralia</taxon>
        <taxon>Lophotrochozoa</taxon>
        <taxon>Platyhelminthes</taxon>
        <taxon>Trematoda</taxon>
        <taxon>Digenea</taxon>
        <taxon>Plagiorchiida</taxon>
        <taxon>Echinostomata</taxon>
        <taxon>Echinostomatoidea</taxon>
        <taxon>Fasciolidae</taxon>
        <taxon>Fasciolopsis</taxon>
    </lineage>
</organism>
<dbReference type="Pfam" id="PF08389">
    <property type="entry name" value="Xpo1"/>
    <property type="match status" value="1"/>
</dbReference>
<dbReference type="InterPro" id="IPR051345">
    <property type="entry name" value="Importin_beta-like_NTR"/>
</dbReference>
<dbReference type="GO" id="GO:0005737">
    <property type="term" value="C:cytoplasm"/>
    <property type="evidence" value="ECO:0007669"/>
    <property type="project" value="TreeGrafter"/>
</dbReference>
<dbReference type="Gene3D" id="1.25.10.10">
    <property type="entry name" value="Leucine-rich Repeat Variant"/>
    <property type="match status" value="3"/>
</dbReference>
<evidence type="ECO:0000259" key="2">
    <source>
        <dbReference type="Pfam" id="PF08389"/>
    </source>
</evidence>